<feature type="transmembrane region" description="Helical" evidence="1">
    <location>
        <begin position="82"/>
        <end position="105"/>
    </location>
</feature>
<accession>A0ABU1FFI4</accession>
<keyword evidence="3" id="KW-1185">Reference proteome</keyword>
<dbReference type="Proteomes" id="UP001260072">
    <property type="component" value="Unassembled WGS sequence"/>
</dbReference>
<feature type="transmembrane region" description="Helical" evidence="1">
    <location>
        <begin position="12"/>
        <end position="36"/>
    </location>
</feature>
<evidence type="ECO:0000256" key="1">
    <source>
        <dbReference type="SAM" id="Phobius"/>
    </source>
</evidence>
<gene>
    <name evidence="2" type="ORF">RH861_00410</name>
</gene>
<sequence>METPGDAADRHAGNLFGLLTTPLVAGLIVFLGTAWWTCEGFVSSGDNGWRLSAVDPALLGSGGVIGGAPSCERVIPMVGDDASAWLVALLVAGLGYVVVFIALVLRNGGRRAA</sequence>
<proteinExistence type="predicted"/>
<evidence type="ECO:0000313" key="3">
    <source>
        <dbReference type="Proteomes" id="UP001260072"/>
    </source>
</evidence>
<name>A0ABU1FFI4_9MICO</name>
<keyword evidence="1" id="KW-0812">Transmembrane</keyword>
<evidence type="ECO:0000313" key="2">
    <source>
        <dbReference type="EMBL" id="MDR5690520.1"/>
    </source>
</evidence>
<dbReference type="EMBL" id="JAVKGS010000001">
    <property type="protein sequence ID" value="MDR5690520.1"/>
    <property type="molecule type" value="Genomic_DNA"/>
</dbReference>
<keyword evidence="1" id="KW-1133">Transmembrane helix</keyword>
<organism evidence="2 3">
    <name type="scientific">Agromyces indicus</name>
    <dbReference type="NCBI Taxonomy" id="758919"/>
    <lineage>
        <taxon>Bacteria</taxon>
        <taxon>Bacillati</taxon>
        <taxon>Actinomycetota</taxon>
        <taxon>Actinomycetes</taxon>
        <taxon>Micrococcales</taxon>
        <taxon>Microbacteriaceae</taxon>
        <taxon>Agromyces</taxon>
    </lineage>
</organism>
<reference evidence="3" key="1">
    <citation type="submission" date="2023-07" db="EMBL/GenBank/DDBJ databases">
        <title>Description of three actinobacteria isolated from air of manufacturing shop in a pharmaceutical factory.</title>
        <authorList>
            <person name="Zhang D.-F."/>
        </authorList>
    </citation>
    <scope>NUCLEOTIDE SEQUENCE [LARGE SCALE GENOMIC DNA]</scope>
    <source>
        <strain evidence="3">CCTCC AB 2011122</strain>
    </source>
</reference>
<comment type="caution">
    <text evidence="2">The sequence shown here is derived from an EMBL/GenBank/DDBJ whole genome shotgun (WGS) entry which is preliminary data.</text>
</comment>
<protein>
    <submittedName>
        <fullName evidence="2">Uncharacterized protein</fullName>
    </submittedName>
</protein>
<keyword evidence="1" id="KW-0472">Membrane</keyword>
<dbReference type="RefSeq" id="WP_310519255.1">
    <property type="nucleotide sequence ID" value="NZ_BAABBS010000001.1"/>
</dbReference>